<dbReference type="InterPro" id="IPR011009">
    <property type="entry name" value="Kinase-like_dom_sf"/>
</dbReference>
<reference evidence="2" key="1">
    <citation type="submission" date="2021-09" db="EMBL/GenBank/DDBJ databases">
        <title>A high-quality genome of the endoparasitic fungus Hirsutella rhossiliensis with a comparison of Hirsutella genomes reveals transposable elements contributing to genome size variation.</title>
        <authorList>
            <person name="Lin R."/>
            <person name="Jiao Y."/>
            <person name="Sun X."/>
            <person name="Ling J."/>
            <person name="Xie B."/>
            <person name="Cheng X."/>
        </authorList>
    </citation>
    <scope>NUCLEOTIDE SEQUENCE</scope>
    <source>
        <strain evidence="2">HR02</strain>
    </source>
</reference>
<gene>
    <name evidence="2" type="ORF">HRG_06805</name>
</gene>
<dbReference type="InterPro" id="IPR051678">
    <property type="entry name" value="AGP_Transferase"/>
</dbReference>
<dbReference type="GeneID" id="68355934"/>
<dbReference type="InterPro" id="IPR002575">
    <property type="entry name" value="Aminoglycoside_PTrfase"/>
</dbReference>
<evidence type="ECO:0000259" key="1">
    <source>
        <dbReference type="Pfam" id="PF01636"/>
    </source>
</evidence>
<dbReference type="PANTHER" id="PTHR21310:SF15">
    <property type="entry name" value="AMINOGLYCOSIDE PHOSPHOTRANSFERASE DOMAIN-CONTAINING PROTEIN"/>
    <property type="match status" value="1"/>
</dbReference>
<comment type="caution">
    <text evidence="2">The sequence shown here is derived from an EMBL/GenBank/DDBJ whole genome shotgun (WGS) entry which is preliminary data.</text>
</comment>
<dbReference type="OrthoDB" id="10003767at2759"/>
<dbReference type="Gene3D" id="3.90.1200.10">
    <property type="match status" value="1"/>
</dbReference>
<dbReference type="AlphaFoldDB" id="A0A9P8MV01"/>
<organism evidence="2 3">
    <name type="scientific">Hirsutella rhossiliensis</name>
    <dbReference type="NCBI Taxonomy" id="111463"/>
    <lineage>
        <taxon>Eukaryota</taxon>
        <taxon>Fungi</taxon>
        <taxon>Dikarya</taxon>
        <taxon>Ascomycota</taxon>
        <taxon>Pezizomycotina</taxon>
        <taxon>Sordariomycetes</taxon>
        <taxon>Hypocreomycetidae</taxon>
        <taxon>Hypocreales</taxon>
        <taxon>Ophiocordycipitaceae</taxon>
        <taxon>Hirsutella</taxon>
    </lineage>
</organism>
<dbReference type="SUPFAM" id="SSF56112">
    <property type="entry name" value="Protein kinase-like (PK-like)"/>
    <property type="match status" value="1"/>
</dbReference>
<feature type="domain" description="Aminoglycoside phosphotransferase" evidence="1">
    <location>
        <begin position="91"/>
        <end position="309"/>
    </location>
</feature>
<dbReference type="RefSeq" id="XP_044719238.1">
    <property type="nucleotide sequence ID" value="XM_044865276.1"/>
</dbReference>
<proteinExistence type="predicted"/>
<sequence>MLLVVFHFIRRHWVSCIARASRAWRAILRLVADPPPPLTSEQLKTREEEFISSIDRDAVCALASRYNHQKPCRIINSARGSFNVCFFVHFYTTGTKWVVRIPIEPAIYNVWEKLQSEVATMRYIESHTKIPVPRIHAYGRSRMINCGSATQAFLIIDWVSGRSLDMKSLVKATRERRNHFYSDLIDVLAQLRRLEFPVAGSLMPNFKGGSEPVGKGAPRATFNSATQLVHQNCNVLSETYRLPTEELSRQTAELEIFALDSLEKQVPNVVDARWDDGPFVLTHTDLRCANIIIDDDFRIRGVIDWEWASTVPRQFFTPPLWITGHALEPIHGISLDMFSEFRDVLHAKGGTSRDYEQLLHDWDFDQKLTLPMAQILRHPSSLLHVFYTFIYPGLFLEPRDKVVAKFFKDDENGALAIEVQRRIDISKRYTQYLKDNGLFVEDEESQKLREWLAKGRELERKLGLTRSN</sequence>
<dbReference type="Pfam" id="PF01636">
    <property type="entry name" value="APH"/>
    <property type="match status" value="1"/>
</dbReference>
<dbReference type="PANTHER" id="PTHR21310">
    <property type="entry name" value="AMINOGLYCOSIDE PHOSPHOTRANSFERASE-RELATED-RELATED"/>
    <property type="match status" value="1"/>
</dbReference>
<dbReference type="Proteomes" id="UP000824596">
    <property type="component" value="Unassembled WGS sequence"/>
</dbReference>
<evidence type="ECO:0000313" key="2">
    <source>
        <dbReference type="EMBL" id="KAH0961725.1"/>
    </source>
</evidence>
<dbReference type="EMBL" id="JAIZPD010000007">
    <property type="protein sequence ID" value="KAH0961725.1"/>
    <property type="molecule type" value="Genomic_DNA"/>
</dbReference>
<name>A0A9P8MV01_9HYPO</name>
<evidence type="ECO:0000313" key="3">
    <source>
        <dbReference type="Proteomes" id="UP000824596"/>
    </source>
</evidence>
<protein>
    <submittedName>
        <fullName evidence="2">Phosphotransferase enzyme family domain-containing protein</fullName>
    </submittedName>
</protein>
<accession>A0A9P8MV01</accession>
<keyword evidence="3" id="KW-1185">Reference proteome</keyword>